<feature type="domain" description="FAD-binding" evidence="6">
    <location>
        <begin position="320"/>
        <end position="356"/>
    </location>
</feature>
<accession>A0A319DHD3</accession>
<dbReference type="EMBL" id="KZ825833">
    <property type="protein sequence ID" value="PYH96759.1"/>
    <property type="molecule type" value="Genomic_DNA"/>
</dbReference>
<evidence type="ECO:0000259" key="6">
    <source>
        <dbReference type="Pfam" id="PF01494"/>
    </source>
</evidence>
<comment type="cofactor">
    <cofactor evidence="1">
        <name>FAD</name>
        <dbReference type="ChEBI" id="CHEBI:57692"/>
    </cofactor>
</comment>
<protein>
    <submittedName>
        <fullName evidence="7">FAD/NAD(P)-binding domain-containing protein</fullName>
    </submittedName>
</protein>
<proteinExistence type="predicted"/>
<dbReference type="SUPFAM" id="SSF51905">
    <property type="entry name" value="FAD/NAD(P)-binding domain"/>
    <property type="match status" value="1"/>
</dbReference>
<dbReference type="STRING" id="1448320.A0A319DHD3"/>
<dbReference type="PANTHER" id="PTHR47178:SF5">
    <property type="entry name" value="FAD-BINDING DOMAIN-CONTAINING PROTEIN"/>
    <property type="match status" value="1"/>
</dbReference>
<dbReference type="AlphaFoldDB" id="A0A319DHD3"/>
<organism evidence="7 8">
    <name type="scientific">Aspergillus ellipticus CBS 707.79</name>
    <dbReference type="NCBI Taxonomy" id="1448320"/>
    <lineage>
        <taxon>Eukaryota</taxon>
        <taxon>Fungi</taxon>
        <taxon>Dikarya</taxon>
        <taxon>Ascomycota</taxon>
        <taxon>Pezizomycotina</taxon>
        <taxon>Eurotiomycetes</taxon>
        <taxon>Eurotiomycetidae</taxon>
        <taxon>Eurotiales</taxon>
        <taxon>Aspergillaceae</taxon>
        <taxon>Aspergillus</taxon>
        <taxon>Aspergillus subgen. Circumdati</taxon>
    </lineage>
</organism>
<evidence type="ECO:0000256" key="5">
    <source>
        <dbReference type="ARBA" id="ARBA00023033"/>
    </source>
</evidence>
<dbReference type="VEuPathDB" id="FungiDB:BO71DRAFT_396701"/>
<dbReference type="PANTHER" id="PTHR47178">
    <property type="entry name" value="MONOOXYGENASE, FAD-BINDING"/>
    <property type="match status" value="1"/>
</dbReference>
<evidence type="ECO:0000313" key="8">
    <source>
        <dbReference type="Proteomes" id="UP000247810"/>
    </source>
</evidence>
<dbReference type="Pfam" id="PF13450">
    <property type="entry name" value="NAD_binding_8"/>
    <property type="match status" value="1"/>
</dbReference>
<evidence type="ECO:0000256" key="3">
    <source>
        <dbReference type="ARBA" id="ARBA00022827"/>
    </source>
</evidence>
<keyword evidence="3" id="KW-0274">FAD</keyword>
<keyword evidence="4" id="KW-0560">Oxidoreductase</keyword>
<evidence type="ECO:0000313" key="7">
    <source>
        <dbReference type="EMBL" id="PYH96759.1"/>
    </source>
</evidence>
<dbReference type="InterPro" id="IPR002938">
    <property type="entry name" value="FAD-bd"/>
</dbReference>
<dbReference type="Pfam" id="PF01494">
    <property type="entry name" value="FAD_binding_3"/>
    <property type="match status" value="1"/>
</dbReference>
<dbReference type="GO" id="GO:0071949">
    <property type="term" value="F:FAD binding"/>
    <property type="evidence" value="ECO:0007669"/>
    <property type="project" value="InterPro"/>
</dbReference>
<dbReference type="Gene3D" id="3.50.50.60">
    <property type="entry name" value="FAD/NAD(P)-binding domain"/>
    <property type="match status" value="1"/>
</dbReference>
<dbReference type="InterPro" id="IPR036188">
    <property type="entry name" value="FAD/NAD-bd_sf"/>
</dbReference>
<evidence type="ECO:0000256" key="4">
    <source>
        <dbReference type="ARBA" id="ARBA00023002"/>
    </source>
</evidence>
<dbReference type="OrthoDB" id="47494at2759"/>
<evidence type="ECO:0000256" key="2">
    <source>
        <dbReference type="ARBA" id="ARBA00022630"/>
    </source>
</evidence>
<evidence type="ECO:0000256" key="1">
    <source>
        <dbReference type="ARBA" id="ARBA00001974"/>
    </source>
</evidence>
<dbReference type="GO" id="GO:0004497">
    <property type="term" value="F:monooxygenase activity"/>
    <property type="evidence" value="ECO:0007669"/>
    <property type="project" value="UniProtKB-KW"/>
</dbReference>
<keyword evidence="8" id="KW-1185">Reference proteome</keyword>
<keyword evidence="2" id="KW-0285">Flavoprotein</keyword>
<gene>
    <name evidence="7" type="ORF">BO71DRAFT_396701</name>
</gene>
<dbReference type="PRINTS" id="PR00420">
    <property type="entry name" value="RNGMNOXGNASE"/>
</dbReference>
<reference evidence="7 8" key="1">
    <citation type="submission" date="2018-02" db="EMBL/GenBank/DDBJ databases">
        <title>The genomes of Aspergillus section Nigri reveals drivers in fungal speciation.</title>
        <authorList>
            <consortium name="DOE Joint Genome Institute"/>
            <person name="Vesth T.C."/>
            <person name="Nybo J."/>
            <person name="Theobald S."/>
            <person name="Brandl J."/>
            <person name="Frisvad J.C."/>
            <person name="Nielsen K.F."/>
            <person name="Lyhne E.K."/>
            <person name="Kogle M.E."/>
            <person name="Kuo A."/>
            <person name="Riley R."/>
            <person name="Clum A."/>
            <person name="Nolan M."/>
            <person name="Lipzen A."/>
            <person name="Salamov A."/>
            <person name="Henrissat B."/>
            <person name="Wiebenga A."/>
            <person name="De vries R.P."/>
            <person name="Grigoriev I.V."/>
            <person name="Mortensen U.H."/>
            <person name="Andersen M.R."/>
            <person name="Baker S.E."/>
        </authorList>
    </citation>
    <scope>NUCLEOTIDE SEQUENCE [LARGE SCALE GENOMIC DNA]</scope>
    <source>
        <strain evidence="7 8">CBS 707.79</strain>
    </source>
</reference>
<name>A0A319DHD3_9EURO</name>
<sequence>MTKHVLIVGGGLGGLTLAQGLRRHNIPFRIFERDAKQDFRAQGYRLRVAQDHIRPTLLPDIWTLFVNTAAETAPLSSGARLHARTGESLNLAGGPLGGGPPAGVHGQLPSYIVDRGTMREVLLTGLQEHVRFGKQFTRYEVHEDRVVAHFSDGTAEEGALLVGADGARSQVRRQLLPAYPFVDSGMRIIYGKTYITPELEERMDGRAFKGMSLVMDSDSVVKKTLLLEAMRFPDGNGVQIQLPRDYVYWVLLVHREGIELPDEKTLRLSGEESARLSLDLADMWHPSIRVLLEEQDVLQTSTLRISSVRPDMPDWEPNPQVTLLGDAIHVMPPTGGQGVNTALHDAAELARRIVDAQGQTQMGVEVIGKYEEALRVFARDRVGLSWQGGYKAFNLRPVEECEAIVL</sequence>
<keyword evidence="5" id="KW-0503">Monooxygenase</keyword>
<dbReference type="Proteomes" id="UP000247810">
    <property type="component" value="Unassembled WGS sequence"/>
</dbReference>